<evidence type="ECO:0000313" key="3">
    <source>
        <dbReference type="EMBL" id="MBB4909347.1"/>
    </source>
</evidence>
<dbReference type="NCBIfam" id="TIGR03084">
    <property type="entry name" value="TIGR03084 family metal-binding protein"/>
    <property type="match status" value="1"/>
</dbReference>
<proteinExistence type="predicted"/>
<dbReference type="InterPro" id="IPR017517">
    <property type="entry name" value="Maleyloyr_isom"/>
</dbReference>
<dbReference type="GO" id="GO:0046872">
    <property type="term" value="F:metal ion binding"/>
    <property type="evidence" value="ECO:0007669"/>
    <property type="project" value="InterPro"/>
</dbReference>
<dbReference type="InterPro" id="IPR017518">
    <property type="entry name" value="CHP03084"/>
</dbReference>
<protein>
    <submittedName>
        <fullName evidence="3">Uncharacterized protein (TIGR03084 family)</fullName>
    </submittedName>
</protein>
<feature type="domain" description="tRNA wybutosine-synthesis" evidence="1">
    <location>
        <begin position="182"/>
        <end position="234"/>
    </location>
</feature>
<dbReference type="Pfam" id="PF11716">
    <property type="entry name" value="MDMPI_N"/>
    <property type="match status" value="1"/>
</dbReference>
<comment type="caution">
    <text evidence="3">The sequence shown here is derived from an EMBL/GenBank/DDBJ whole genome shotgun (WGS) entry which is preliminary data.</text>
</comment>
<gene>
    <name evidence="3" type="ORF">FHR82_005605</name>
</gene>
<evidence type="ECO:0000259" key="1">
    <source>
        <dbReference type="Pfam" id="PF08608"/>
    </source>
</evidence>
<dbReference type="SUPFAM" id="SSF109854">
    <property type="entry name" value="DinB/YfiT-like putative metalloenzymes"/>
    <property type="match status" value="1"/>
</dbReference>
<dbReference type="RefSeq" id="WP_184813462.1">
    <property type="nucleotide sequence ID" value="NZ_JACHJQ010000006.1"/>
</dbReference>
<dbReference type="AlphaFoldDB" id="A0A7W7Q956"/>
<dbReference type="InterPro" id="IPR034660">
    <property type="entry name" value="DinB/YfiT-like"/>
</dbReference>
<accession>A0A7W7Q956</accession>
<organism evidence="3 4">
    <name type="scientific">Actinophytocola algeriensis</name>
    <dbReference type="NCBI Taxonomy" id="1768010"/>
    <lineage>
        <taxon>Bacteria</taxon>
        <taxon>Bacillati</taxon>
        <taxon>Actinomycetota</taxon>
        <taxon>Actinomycetes</taxon>
        <taxon>Pseudonocardiales</taxon>
        <taxon>Pseudonocardiaceae</taxon>
    </lineage>
</organism>
<dbReference type="Pfam" id="PF08608">
    <property type="entry name" value="Wyosine_form"/>
    <property type="match status" value="1"/>
</dbReference>
<feature type="domain" description="Mycothiol-dependent maleylpyruvate isomerase metal-binding" evidence="2">
    <location>
        <begin position="10"/>
        <end position="146"/>
    </location>
</feature>
<dbReference type="InterPro" id="IPR013917">
    <property type="entry name" value="tRNA_wybutosine-synth"/>
</dbReference>
<dbReference type="InterPro" id="IPR024344">
    <property type="entry name" value="MDMPI_metal-binding"/>
</dbReference>
<reference evidence="3 4" key="1">
    <citation type="submission" date="2020-08" db="EMBL/GenBank/DDBJ databases">
        <title>Genomic Encyclopedia of Type Strains, Phase III (KMG-III): the genomes of soil and plant-associated and newly described type strains.</title>
        <authorList>
            <person name="Whitman W."/>
        </authorList>
    </citation>
    <scope>NUCLEOTIDE SEQUENCE [LARGE SCALE GENOMIC DNA]</scope>
    <source>
        <strain evidence="3 4">CECT 8960</strain>
    </source>
</reference>
<keyword evidence="4" id="KW-1185">Reference proteome</keyword>
<dbReference type="EMBL" id="JACHJQ010000006">
    <property type="protein sequence ID" value="MBB4909347.1"/>
    <property type="molecule type" value="Genomic_DNA"/>
</dbReference>
<dbReference type="NCBIfam" id="TIGR03083">
    <property type="entry name" value="maleylpyruvate isomerase family mycothiol-dependent enzyme"/>
    <property type="match status" value="1"/>
</dbReference>
<dbReference type="Gene3D" id="1.20.120.450">
    <property type="entry name" value="dinb family like domain"/>
    <property type="match status" value="1"/>
</dbReference>
<name>A0A7W7Q956_9PSEU</name>
<dbReference type="Proteomes" id="UP000520767">
    <property type="component" value="Unassembled WGS sequence"/>
</dbReference>
<sequence length="263" mass="28104">MTQRDVIADLTAAAEEFEGLVADLEEAGWQRPTPAPGWTVADQVAHLAFIFRLAGTAASDAELFGALAAKAAADFEGAVNAALADYTGDPPEVLLTRWRAERDSAIKALAAVPADQVVPWLVRPLPPAVLASAGMMELFAHGQDIADGLGVTVERDDRIWWISLFVTLTWDFGYQARGLTPPAAPFRYELTAPSGATWEFGPADAEQKITGPAEDLCLLATRRRHRDDLALTATGPDAEAWLDIAQAFRGPAGAGRQPGQFKA</sequence>
<evidence type="ECO:0000313" key="4">
    <source>
        <dbReference type="Proteomes" id="UP000520767"/>
    </source>
</evidence>
<evidence type="ECO:0000259" key="2">
    <source>
        <dbReference type="Pfam" id="PF11716"/>
    </source>
</evidence>